<reference evidence="2" key="1">
    <citation type="submission" date="2019-07" db="EMBL/GenBank/DDBJ databases">
        <title>Annotation for the trematode Paragonimus miyazaki's.</title>
        <authorList>
            <person name="Choi Y.-J."/>
        </authorList>
    </citation>
    <scope>NUCLEOTIDE SEQUENCE</scope>
    <source>
        <strain evidence="2">Japan</strain>
    </source>
</reference>
<organism evidence="2 3">
    <name type="scientific">Paragonimus skrjabini miyazakii</name>
    <dbReference type="NCBI Taxonomy" id="59628"/>
    <lineage>
        <taxon>Eukaryota</taxon>
        <taxon>Metazoa</taxon>
        <taxon>Spiralia</taxon>
        <taxon>Lophotrochozoa</taxon>
        <taxon>Platyhelminthes</taxon>
        <taxon>Trematoda</taxon>
        <taxon>Digenea</taxon>
        <taxon>Plagiorchiida</taxon>
        <taxon>Troglotremata</taxon>
        <taxon>Troglotrematidae</taxon>
        <taxon>Paragonimus</taxon>
    </lineage>
</organism>
<dbReference type="Proteomes" id="UP000822476">
    <property type="component" value="Unassembled WGS sequence"/>
</dbReference>
<evidence type="ECO:0000256" key="1">
    <source>
        <dbReference type="SAM" id="MobiDB-lite"/>
    </source>
</evidence>
<keyword evidence="3" id="KW-1185">Reference proteome</keyword>
<protein>
    <submittedName>
        <fullName evidence="2">Uncharacterized protein</fullName>
    </submittedName>
</protein>
<evidence type="ECO:0000313" key="3">
    <source>
        <dbReference type="Proteomes" id="UP000822476"/>
    </source>
</evidence>
<dbReference type="OrthoDB" id="6246337at2759"/>
<accession>A0A8S9Z5C0</accession>
<dbReference type="AlphaFoldDB" id="A0A8S9Z5C0"/>
<gene>
    <name evidence="2" type="ORF">EG68_00824</name>
</gene>
<feature type="region of interest" description="Disordered" evidence="1">
    <location>
        <begin position="139"/>
        <end position="206"/>
    </location>
</feature>
<name>A0A8S9Z5C0_9TREM</name>
<dbReference type="EMBL" id="JTDE01000243">
    <property type="protein sequence ID" value="KAF7261844.1"/>
    <property type="molecule type" value="Genomic_DNA"/>
</dbReference>
<comment type="caution">
    <text evidence="2">The sequence shown here is derived from an EMBL/GenBank/DDBJ whole genome shotgun (WGS) entry which is preliminary data.</text>
</comment>
<sequence length="225" mass="24402">MVMASEESKFHSYARRPLRQLHSIASQKRAHSLTDSINTAEIFRTSAASTCGNGYLLVTGDRICFTTGPGCARPRLLATWSFGNDDLVQCGAALGKRVDDLDDSGGMNQVSLFFLTVSPNHADAPGRHLFTSGRTAELFHPGPPPPVVERPFEDDTSSTTLGLTDMSHIPSLESRPTSSTPGDTGLPITESEELSTPTNSRFSPLHNACVDLPYQPLVSLRIWMD</sequence>
<evidence type="ECO:0000313" key="2">
    <source>
        <dbReference type="EMBL" id="KAF7261844.1"/>
    </source>
</evidence>
<proteinExistence type="predicted"/>